<keyword evidence="3 11" id="KW-0479">Metal-binding</keyword>
<evidence type="ECO:0000256" key="3">
    <source>
        <dbReference type="ARBA" id="ARBA00022723"/>
    </source>
</evidence>
<dbReference type="PANTHER" id="PTHR46011">
    <property type="entry name" value="NUCLEAR HORMONE RECEPTOR FAMILY MEMBER NHR-86-RELATED"/>
    <property type="match status" value="1"/>
</dbReference>
<dbReference type="WBParaSite" id="Pan_g12969.t1">
    <property type="protein sequence ID" value="Pan_g12969.t1"/>
    <property type="gene ID" value="Pan_g12969"/>
</dbReference>
<evidence type="ECO:0000256" key="5">
    <source>
        <dbReference type="ARBA" id="ARBA00022833"/>
    </source>
</evidence>
<dbReference type="Gene3D" id="3.30.50.10">
    <property type="entry name" value="Erythroid Transcription Factor GATA-1, subunit A"/>
    <property type="match status" value="1"/>
</dbReference>
<dbReference type="GO" id="GO:0003700">
    <property type="term" value="F:DNA-binding transcription factor activity"/>
    <property type="evidence" value="ECO:0007669"/>
    <property type="project" value="InterPro"/>
</dbReference>
<dbReference type="Gene3D" id="1.10.565.10">
    <property type="entry name" value="Retinoid X Receptor"/>
    <property type="match status" value="1"/>
</dbReference>
<keyword evidence="15" id="KW-1185">Reference proteome</keyword>
<keyword evidence="10 11" id="KW-0539">Nucleus</keyword>
<organism evidence="15 16">
    <name type="scientific">Panagrellus redivivus</name>
    <name type="common">Microworm</name>
    <dbReference type="NCBI Taxonomy" id="6233"/>
    <lineage>
        <taxon>Eukaryota</taxon>
        <taxon>Metazoa</taxon>
        <taxon>Ecdysozoa</taxon>
        <taxon>Nematoda</taxon>
        <taxon>Chromadorea</taxon>
        <taxon>Rhabditida</taxon>
        <taxon>Tylenchina</taxon>
        <taxon>Panagrolaimomorpha</taxon>
        <taxon>Panagrolaimoidea</taxon>
        <taxon>Panagrolaimidae</taxon>
        <taxon>Panagrellus</taxon>
    </lineage>
</organism>
<reference evidence="15" key="1">
    <citation type="journal article" date="2013" name="Genetics">
        <title>The draft genome and transcriptome of Panagrellus redivivus are shaped by the harsh demands of a free-living lifestyle.</title>
        <authorList>
            <person name="Srinivasan J."/>
            <person name="Dillman A.R."/>
            <person name="Macchietto M.G."/>
            <person name="Heikkinen L."/>
            <person name="Lakso M."/>
            <person name="Fracchia K.M."/>
            <person name="Antoshechkin I."/>
            <person name="Mortazavi A."/>
            <person name="Wong G."/>
            <person name="Sternberg P.W."/>
        </authorList>
    </citation>
    <scope>NUCLEOTIDE SEQUENCE [LARGE SCALE GENOMIC DNA]</scope>
    <source>
        <strain evidence="15">MT8872</strain>
    </source>
</reference>
<dbReference type="Pfam" id="PF00104">
    <property type="entry name" value="Hormone_recep"/>
    <property type="match status" value="1"/>
</dbReference>
<proteinExistence type="inferred from homology"/>
<dbReference type="PRINTS" id="PR00047">
    <property type="entry name" value="STROIDFINGER"/>
</dbReference>
<keyword evidence="8 11" id="KW-0804">Transcription</keyword>
<dbReference type="AlphaFoldDB" id="A0A7E4UVI0"/>
<feature type="region of interest" description="Disordered" evidence="12">
    <location>
        <begin position="90"/>
        <end position="123"/>
    </location>
</feature>
<dbReference type="PROSITE" id="PS51030">
    <property type="entry name" value="NUCLEAR_REC_DBD_2"/>
    <property type="match status" value="1"/>
</dbReference>
<comment type="similarity">
    <text evidence="2 11">Belongs to the nuclear hormone receptor family.</text>
</comment>
<feature type="domain" description="NR LBD" evidence="14">
    <location>
        <begin position="124"/>
        <end position="370"/>
    </location>
</feature>
<evidence type="ECO:0000313" key="16">
    <source>
        <dbReference type="WBParaSite" id="Pan_g12969.t1"/>
    </source>
</evidence>
<dbReference type="SMART" id="SM00399">
    <property type="entry name" value="ZnF_C4"/>
    <property type="match status" value="1"/>
</dbReference>
<keyword evidence="6 11" id="KW-0805">Transcription regulation</keyword>
<dbReference type="Proteomes" id="UP000492821">
    <property type="component" value="Unassembled WGS sequence"/>
</dbReference>
<dbReference type="SUPFAM" id="SSF57716">
    <property type="entry name" value="Glucocorticoid receptor-like (DNA-binding domain)"/>
    <property type="match status" value="1"/>
</dbReference>
<dbReference type="InterPro" id="IPR035500">
    <property type="entry name" value="NHR-like_dom_sf"/>
</dbReference>
<dbReference type="CDD" id="cd06960">
    <property type="entry name" value="NR_DBD_HNF4A"/>
    <property type="match status" value="1"/>
</dbReference>
<keyword evidence="5 11" id="KW-0862">Zinc</keyword>
<keyword evidence="4 11" id="KW-0863">Zinc-finger</keyword>
<evidence type="ECO:0000256" key="10">
    <source>
        <dbReference type="ARBA" id="ARBA00023242"/>
    </source>
</evidence>
<comment type="subcellular location">
    <subcellularLocation>
        <location evidence="1 11">Nucleus</location>
    </subcellularLocation>
</comment>
<evidence type="ECO:0000256" key="4">
    <source>
        <dbReference type="ARBA" id="ARBA00022771"/>
    </source>
</evidence>
<evidence type="ECO:0000256" key="1">
    <source>
        <dbReference type="ARBA" id="ARBA00004123"/>
    </source>
</evidence>
<accession>A0A7E4UVI0</accession>
<dbReference type="InterPro" id="IPR049636">
    <property type="entry name" value="HNF4-like_DBD"/>
</dbReference>
<dbReference type="GO" id="GO:0008270">
    <property type="term" value="F:zinc ion binding"/>
    <property type="evidence" value="ECO:0007669"/>
    <property type="project" value="UniProtKB-KW"/>
</dbReference>
<dbReference type="InterPro" id="IPR013088">
    <property type="entry name" value="Znf_NHR/GATA"/>
</dbReference>
<evidence type="ECO:0000259" key="13">
    <source>
        <dbReference type="PROSITE" id="PS51030"/>
    </source>
</evidence>
<dbReference type="GO" id="GO:0005634">
    <property type="term" value="C:nucleus"/>
    <property type="evidence" value="ECO:0007669"/>
    <property type="project" value="UniProtKB-SubCell"/>
</dbReference>
<dbReference type="GO" id="GO:0000978">
    <property type="term" value="F:RNA polymerase II cis-regulatory region sequence-specific DNA binding"/>
    <property type="evidence" value="ECO:0007669"/>
    <property type="project" value="InterPro"/>
</dbReference>
<feature type="compositionally biased region" description="Polar residues" evidence="12">
    <location>
        <begin position="102"/>
        <end position="118"/>
    </location>
</feature>
<dbReference type="GO" id="GO:0006357">
    <property type="term" value="P:regulation of transcription by RNA polymerase II"/>
    <property type="evidence" value="ECO:0007669"/>
    <property type="project" value="TreeGrafter"/>
</dbReference>
<dbReference type="SUPFAM" id="SSF48508">
    <property type="entry name" value="Nuclear receptor ligand-binding domain"/>
    <property type="match status" value="1"/>
</dbReference>
<dbReference type="PROSITE" id="PS00031">
    <property type="entry name" value="NUCLEAR_REC_DBD_1"/>
    <property type="match status" value="1"/>
</dbReference>
<dbReference type="InterPro" id="IPR001628">
    <property type="entry name" value="Znf_hrmn_rcpt"/>
</dbReference>
<evidence type="ECO:0000256" key="11">
    <source>
        <dbReference type="RuleBase" id="RU004334"/>
    </source>
</evidence>
<evidence type="ECO:0000256" key="2">
    <source>
        <dbReference type="ARBA" id="ARBA00005993"/>
    </source>
</evidence>
<name>A0A7E4UVI0_PANRE</name>
<dbReference type="InterPro" id="IPR000536">
    <property type="entry name" value="Nucl_hrmn_rcpt_lig-bd"/>
</dbReference>
<dbReference type="Pfam" id="PF00105">
    <property type="entry name" value="zf-C4"/>
    <property type="match status" value="1"/>
</dbReference>
<evidence type="ECO:0000259" key="14">
    <source>
        <dbReference type="PROSITE" id="PS51843"/>
    </source>
</evidence>
<evidence type="ECO:0000256" key="6">
    <source>
        <dbReference type="ARBA" id="ARBA00023015"/>
    </source>
</evidence>
<feature type="domain" description="Nuclear receptor" evidence="13">
    <location>
        <begin position="16"/>
        <end position="91"/>
    </location>
</feature>
<reference evidence="16" key="2">
    <citation type="submission" date="2020-10" db="UniProtKB">
        <authorList>
            <consortium name="WormBaseParasite"/>
        </authorList>
    </citation>
    <scope>IDENTIFICATION</scope>
</reference>
<evidence type="ECO:0000256" key="9">
    <source>
        <dbReference type="ARBA" id="ARBA00023170"/>
    </source>
</evidence>
<keyword evidence="9 11" id="KW-0675">Receptor</keyword>
<evidence type="ECO:0000256" key="8">
    <source>
        <dbReference type="ARBA" id="ARBA00023163"/>
    </source>
</evidence>
<evidence type="ECO:0000313" key="15">
    <source>
        <dbReference type="Proteomes" id="UP000492821"/>
    </source>
</evidence>
<keyword evidence="7 11" id="KW-0238">DNA-binding</keyword>
<sequence>MNSFFVEDDEAQSVEPMECLICQNVAHGYHFGILSCRACAAFFRRTVILQRNYKCIGKRNNCEVNKDKKMCRACRLAKCERLGMNKKEIQANRDPIRPKKPNASNGQTVQTNSNNTPVNIPDQPTFESLETLERLKEGCIQYYIDQKSLAPDDRKYTYIDYAKYTELYRTTIPMILKMLKNNFSPFEKLDLTTKKHILQNFYVKHHTVEILFQTYRNADSLPPNAWIFFNGYIFDDADVGSIVGQSPIREEIKKLSRSMVVVSTNTKRSFEKLQIDEMERAAMAGIMLWQEVISFVPSWKDAHDAQEKVLKELHAYVIQKCGLKSTGSRIGAFMCVINEVEDMTRLFMERMTMEAIFNTVDVEIWDGLDF</sequence>
<dbReference type="PANTHER" id="PTHR46011:SF4">
    <property type="entry name" value="NUCLEAR HORMONE RECEPTOR FAMILY MEMBER NHR-43"/>
    <property type="match status" value="1"/>
</dbReference>
<evidence type="ECO:0000256" key="12">
    <source>
        <dbReference type="SAM" id="MobiDB-lite"/>
    </source>
</evidence>
<evidence type="ECO:0000256" key="7">
    <source>
        <dbReference type="ARBA" id="ARBA00023125"/>
    </source>
</evidence>
<dbReference type="PROSITE" id="PS51843">
    <property type="entry name" value="NR_LBD"/>
    <property type="match status" value="1"/>
</dbReference>
<dbReference type="SMART" id="SM00430">
    <property type="entry name" value="HOLI"/>
    <property type="match status" value="1"/>
</dbReference>
<protein>
    <submittedName>
        <fullName evidence="16">Nuclear receptor domain-containing protein</fullName>
    </submittedName>
</protein>